<feature type="coiled-coil region" evidence="1">
    <location>
        <begin position="407"/>
        <end position="434"/>
    </location>
</feature>
<protein>
    <recommendedName>
        <fullName evidence="4">Glycosyl hydrolase</fullName>
    </recommendedName>
</protein>
<organism evidence="3">
    <name type="scientific">marine metagenome</name>
    <dbReference type="NCBI Taxonomy" id="408172"/>
    <lineage>
        <taxon>unclassified sequences</taxon>
        <taxon>metagenomes</taxon>
        <taxon>ecological metagenomes</taxon>
    </lineage>
</organism>
<feature type="region of interest" description="Disordered" evidence="2">
    <location>
        <begin position="248"/>
        <end position="275"/>
    </location>
</feature>
<evidence type="ECO:0008006" key="4">
    <source>
        <dbReference type="Google" id="ProtNLM"/>
    </source>
</evidence>
<reference evidence="3" key="1">
    <citation type="submission" date="2018-05" db="EMBL/GenBank/DDBJ databases">
        <authorList>
            <person name="Lanie J.A."/>
            <person name="Ng W.-L."/>
            <person name="Kazmierczak K.M."/>
            <person name="Andrzejewski T.M."/>
            <person name="Davidsen T.M."/>
            <person name="Wayne K.J."/>
            <person name="Tettelin H."/>
            <person name="Glass J.I."/>
            <person name="Rusch D."/>
            <person name="Podicherti R."/>
            <person name="Tsui H.-C.T."/>
            <person name="Winkler M.E."/>
        </authorList>
    </citation>
    <scope>NUCLEOTIDE SEQUENCE</scope>
</reference>
<dbReference type="EMBL" id="UINC01034583">
    <property type="protein sequence ID" value="SVB25647.1"/>
    <property type="molecule type" value="Genomic_DNA"/>
</dbReference>
<dbReference type="AlphaFoldDB" id="A0A382CJZ7"/>
<feature type="compositionally biased region" description="Basic and acidic residues" evidence="2">
    <location>
        <begin position="248"/>
        <end position="262"/>
    </location>
</feature>
<feature type="non-terminal residue" evidence="3">
    <location>
        <position position="1"/>
    </location>
</feature>
<name>A0A382CJZ7_9ZZZZ</name>
<evidence type="ECO:0000256" key="1">
    <source>
        <dbReference type="SAM" id="Coils"/>
    </source>
</evidence>
<proteinExistence type="predicted"/>
<sequence length="511" mass="58198">WQNITPHELPEWAYIYCIEISAHNPETLYLSATRYKLNDYRPYLYKSTNGGQNWKCINGDYPENEISRVIREDPATPGILFVGSETGIFISTNDGKNWQKLQGNFPVVPVYDMKIKQDDLVVGTHGRSFWILDDITPLRQFSSISSKKGKDKVGAVKLFPPKDTYRYTLNWSVNFFLGEGKNYSTAFGLPGTFYEGKTTEGEKYSRNLDIGENPPQGVIVNYYLESEKQNPFELLILDEAGNEIERFESKNSDKKQTVKSLDETDDIDDEQKKANLPNKPGFNRFVWNIHYPGPEIKIDKSLERKGYKPLGRGEGGPGGGPVAPPGNYQVCLKLDGKEYKHSFKILKDPRLETTSEDFAAQFELWNKITRRVSEINGAINSIRRIMYQIEELLSRDTLANSSSQKSVKEVRKNAETLLGKLKILENELTQTKNETPSDRLRHPAMLKERMEALVSNVSVADSVPPQQAYDVFEHLSKQIDQKLKQMNLVCEKDLSSLNQLIENNGIPKLHG</sequence>
<evidence type="ECO:0000313" key="3">
    <source>
        <dbReference type="EMBL" id="SVB25647.1"/>
    </source>
</evidence>
<accession>A0A382CJZ7</accession>
<keyword evidence="1" id="KW-0175">Coiled coil</keyword>
<dbReference type="Gene3D" id="2.130.10.10">
    <property type="entry name" value="YVTN repeat-like/Quinoprotein amine dehydrogenase"/>
    <property type="match status" value="1"/>
</dbReference>
<dbReference type="InterPro" id="IPR015943">
    <property type="entry name" value="WD40/YVTN_repeat-like_dom_sf"/>
</dbReference>
<gene>
    <name evidence="3" type="ORF">METZ01_LOCUS178501</name>
</gene>
<dbReference type="SUPFAM" id="SSF110296">
    <property type="entry name" value="Oligoxyloglucan reducing end-specific cellobiohydrolase"/>
    <property type="match status" value="1"/>
</dbReference>
<evidence type="ECO:0000256" key="2">
    <source>
        <dbReference type="SAM" id="MobiDB-lite"/>
    </source>
</evidence>